<accession>A0A8D3C4Z1</accession>
<keyword evidence="1" id="KW-0472">Membrane</keyword>
<proteinExistence type="predicted"/>
<protein>
    <recommendedName>
        <fullName evidence="4">Transmembrane protein 44</fullName>
    </recommendedName>
</protein>
<sequence length="460" mass="50749">MGGRMPITDDRTMRGSDTLFSDLLAFRVDSVATCFSGDADKLCILVGLSSLSALSLLLSCLVLLYPRCKRRAEGPGETTIVFYCFLGNLCSTVGAILSRQLYIQVLMAAFAAAVDAVNVLSCCFPVFLCWNTKAERRLRITRRRRTQQLLAVCVLMVVAGGFLKSRINPTDRPFSGRRLLRVSLQDNTEILGYMLGLISSVIVCTSRLPAVCRVYRGQTLTQAYMLSALLCTVAGVLYAAAILLYDTRIGFLLRVMPWLLSAICGVTLDLLILVLHHCKTGTRQRHMSYSPDTESLLGGSGIRSENAVMKNHRKRTFNSSAETKTKTVQKMSEMGRYMDVSIRPARKMCLQDGTLSKEEAEDGPLDRTVRVIRVDGFCSSDTSCESSPVSSDLEWDFEEAHGQWRGPTAKQQEGDEFPLQELPETPKPLNTCTCVVSGLLQKTLPGKEEDEGFTAVSLAK</sequence>
<dbReference type="GO" id="GO:0015174">
    <property type="term" value="F:basic amino acid transmembrane transporter activity"/>
    <property type="evidence" value="ECO:0007669"/>
    <property type="project" value="TreeGrafter"/>
</dbReference>
<evidence type="ECO:0000313" key="3">
    <source>
        <dbReference type="Proteomes" id="UP000694558"/>
    </source>
</evidence>
<reference evidence="2" key="2">
    <citation type="submission" date="2025-08" db="UniProtKB">
        <authorList>
            <consortium name="Ensembl"/>
        </authorList>
    </citation>
    <scope>IDENTIFICATION</scope>
</reference>
<feature type="transmembrane region" description="Helical" evidence="1">
    <location>
        <begin position="149"/>
        <end position="167"/>
    </location>
</feature>
<evidence type="ECO:0000256" key="1">
    <source>
        <dbReference type="SAM" id="Phobius"/>
    </source>
</evidence>
<feature type="transmembrane region" description="Helical" evidence="1">
    <location>
        <begin position="78"/>
        <end position="97"/>
    </location>
</feature>
<name>A0A8D3C4Z1_SCOMX</name>
<dbReference type="Proteomes" id="UP000694558">
    <property type="component" value="Chromosome 12"/>
</dbReference>
<reference evidence="2" key="1">
    <citation type="submission" date="2023-05" db="EMBL/GenBank/DDBJ databases">
        <title>High-quality long-read genome of Scophthalmus maximus.</title>
        <authorList>
            <person name="Lien S."/>
            <person name="Martinez P."/>
        </authorList>
    </citation>
    <scope>NUCLEOTIDE SEQUENCE [LARGE SCALE GENOMIC DNA]</scope>
</reference>
<dbReference type="AlphaFoldDB" id="A0A8D3C4Z1"/>
<evidence type="ECO:0008006" key="4">
    <source>
        <dbReference type="Google" id="ProtNLM"/>
    </source>
</evidence>
<evidence type="ECO:0000313" key="2">
    <source>
        <dbReference type="Ensembl" id="ENSSMAP00000042349.1"/>
    </source>
</evidence>
<gene>
    <name evidence="2" type="primary">tmem44</name>
</gene>
<organism evidence="2 3">
    <name type="scientific">Scophthalmus maximus</name>
    <name type="common">Turbot</name>
    <name type="synonym">Psetta maxima</name>
    <dbReference type="NCBI Taxonomy" id="52904"/>
    <lineage>
        <taxon>Eukaryota</taxon>
        <taxon>Metazoa</taxon>
        <taxon>Chordata</taxon>
        <taxon>Craniata</taxon>
        <taxon>Vertebrata</taxon>
        <taxon>Euteleostomi</taxon>
        <taxon>Actinopterygii</taxon>
        <taxon>Neopterygii</taxon>
        <taxon>Teleostei</taxon>
        <taxon>Neoteleostei</taxon>
        <taxon>Acanthomorphata</taxon>
        <taxon>Carangaria</taxon>
        <taxon>Pleuronectiformes</taxon>
        <taxon>Pleuronectoidei</taxon>
        <taxon>Scophthalmidae</taxon>
        <taxon>Scophthalmus</taxon>
    </lineage>
</organism>
<dbReference type="PANTHER" id="PTHR16201">
    <property type="entry name" value="SEVEN TRANSMEMBRANE PROTEIN 1-RELATED"/>
    <property type="match status" value="1"/>
</dbReference>
<feature type="transmembrane region" description="Helical" evidence="1">
    <location>
        <begin position="190"/>
        <end position="211"/>
    </location>
</feature>
<keyword evidence="1" id="KW-0812">Transmembrane</keyword>
<dbReference type="Ensembl" id="ENSSMAT00000054737.1">
    <property type="protein sequence ID" value="ENSSMAP00000042349.1"/>
    <property type="gene ID" value="ENSSMAG00000024116.1"/>
</dbReference>
<feature type="transmembrane region" description="Helical" evidence="1">
    <location>
        <begin position="103"/>
        <end position="128"/>
    </location>
</feature>
<feature type="transmembrane region" description="Helical" evidence="1">
    <location>
        <begin position="223"/>
        <end position="245"/>
    </location>
</feature>
<keyword evidence="1" id="KW-1133">Transmembrane helix</keyword>
<dbReference type="InterPro" id="IPR051415">
    <property type="entry name" value="LAAT-1"/>
</dbReference>
<feature type="transmembrane region" description="Helical" evidence="1">
    <location>
        <begin position="251"/>
        <end position="275"/>
    </location>
</feature>
<dbReference type="GO" id="GO:0016020">
    <property type="term" value="C:membrane"/>
    <property type="evidence" value="ECO:0007669"/>
    <property type="project" value="TreeGrafter"/>
</dbReference>
<dbReference type="GeneTree" id="ENSGT00390000018718"/>
<dbReference type="PANTHER" id="PTHR16201:SF53">
    <property type="entry name" value="TRANSMEMBRANE PROTEIN 44"/>
    <property type="match status" value="1"/>
</dbReference>
<feature type="transmembrane region" description="Helical" evidence="1">
    <location>
        <begin position="44"/>
        <end position="66"/>
    </location>
</feature>